<keyword evidence="2" id="KW-1185">Reference proteome</keyword>
<name>A0A139HX64_9PEZI</name>
<evidence type="ECO:0000313" key="1">
    <source>
        <dbReference type="EMBL" id="KXT07071.1"/>
    </source>
</evidence>
<comment type="caution">
    <text evidence="1">The sequence shown here is derived from an EMBL/GenBank/DDBJ whole genome shotgun (WGS) entry which is preliminary data.</text>
</comment>
<dbReference type="EMBL" id="LFZN01000003">
    <property type="protein sequence ID" value="KXT07071.1"/>
    <property type="molecule type" value="Genomic_DNA"/>
</dbReference>
<gene>
    <name evidence="1" type="ORF">AC578_2428</name>
</gene>
<proteinExistence type="predicted"/>
<dbReference type="Proteomes" id="UP000070133">
    <property type="component" value="Unassembled WGS sequence"/>
</dbReference>
<organism evidence="1 2">
    <name type="scientific">Pseudocercospora eumusae</name>
    <dbReference type="NCBI Taxonomy" id="321146"/>
    <lineage>
        <taxon>Eukaryota</taxon>
        <taxon>Fungi</taxon>
        <taxon>Dikarya</taxon>
        <taxon>Ascomycota</taxon>
        <taxon>Pezizomycotina</taxon>
        <taxon>Dothideomycetes</taxon>
        <taxon>Dothideomycetidae</taxon>
        <taxon>Mycosphaerellales</taxon>
        <taxon>Mycosphaerellaceae</taxon>
        <taxon>Pseudocercospora</taxon>
    </lineage>
</organism>
<dbReference type="AlphaFoldDB" id="A0A139HX64"/>
<reference evidence="1 2" key="1">
    <citation type="submission" date="2015-07" db="EMBL/GenBank/DDBJ databases">
        <title>Comparative genomics of the Sigatoka disease complex on banana suggests a link between parallel evolutionary changes in Pseudocercospora fijiensis and Pseudocercospora eumusae and increased virulence on the banana host.</title>
        <authorList>
            <person name="Chang T.-C."/>
            <person name="Salvucci A."/>
            <person name="Crous P.W."/>
            <person name="Stergiopoulos I."/>
        </authorList>
    </citation>
    <scope>NUCLEOTIDE SEQUENCE [LARGE SCALE GENOMIC DNA]</scope>
    <source>
        <strain evidence="1 2">CBS 114824</strain>
    </source>
</reference>
<sequence>MKKTFVLVRATSTGNTILHHTVTIYCKTLFNLPKMSSRKFSRLADHRIGEAMAKEVQRGQKFTATARDKASIRHLANNSSFTKCLSAPYDTSAGKVKVI</sequence>
<accession>A0A139HX64</accession>
<protein>
    <submittedName>
        <fullName evidence="1">Uncharacterized protein</fullName>
    </submittedName>
</protein>
<evidence type="ECO:0000313" key="2">
    <source>
        <dbReference type="Proteomes" id="UP000070133"/>
    </source>
</evidence>